<name>A0ABP8JSJ3_9MICO</name>
<evidence type="ECO:0000259" key="2">
    <source>
        <dbReference type="Pfam" id="PF14258"/>
    </source>
</evidence>
<evidence type="ECO:0000313" key="4">
    <source>
        <dbReference type="Proteomes" id="UP001500642"/>
    </source>
</evidence>
<comment type="caution">
    <text evidence="3">The sequence shown here is derived from an EMBL/GenBank/DDBJ whole genome shotgun (WGS) entry which is preliminary data.</text>
</comment>
<gene>
    <name evidence="3" type="ORF">GCM10023167_25200</name>
</gene>
<keyword evidence="4" id="KW-1185">Reference proteome</keyword>
<keyword evidence="1" id="KW-1133">Transmembrane helix</keyword>
<proteinExistence type="predicted"/>
<dbReference type="Pfam" id="PF14258">
    <property type="entry name" value="DUF4350"/>
    <property type="match status" value="1"/>
</dbReference>
<keyword evidence="1" id="KW-0472">Membrane</keyword>
<dbReference type="EMBL" id="BAABGL010000035">
    <property type="protein sequence ID" value="GAA4395104.1"/>
    <property type="molecule type" value="Genomic_DNA"/>
</dbReference>
<evidence type="ECO:0000256" key="1">
    <source>
        <dbReference type="SAM" id="Phobius"/>
    </source>
</evidence>
<sequence>MSAGLDVAVRGTARAGGPGTWQRVRSGARSSTVWVIAALVVLLAAIVGFLSQTGTEETRPLHWESSAPAGGRAVIEVLRARGIEVSTTESYDEAAQRAADSDATLLVFDPDSALATEHRHRLRSAAVDSGSPLVVVEPGTEVTDWSPGVQQAYQTAAGPGGSAPLAPDCTWETAQRAGTVRDSPERYAALGAQDSEVTVCYHQPWDQAGYGAVTREELDGTTVTVLGSRAWLNNAHLADSGNAALALGALGERDSLVYYYADPNDETLGAGPDDELLGPSFDLVPAWFWVALLWLIPLGIAAMLWRGRRFGPLAVERLPVVVPPVETVLGRAGILQRAGARDSALHTLRTAALLRLASGLSLPPHSRTPEICAAVAARTARDPAEVNRLLAGPAPSSDAELTAIATAIATLESEISPL</sequence>
<dbReference type="InterPro" id="IPR025646">
    <property type="entry name" value="DUF4350"/>
</dbReference>
<feature type="domain" description="DUF4350" evidence="2">
    <location>
        <begin position="65"/>
        <end position="248"/>
    </location>
</feature>
<organism evidence="3 4">
    <name type="scientific">Brevibacterium pityocampae</name>
    <dbReference type="NCBI Taxonomy" id="506594"/>
    <lineage>
        <taxon>Bacteria</taxon>
        <taxon>Bacillati</taxon>
        <taxon>Actinomycetota</taxon>
        <taxon>Actinomycetes</taxon>
        <taxon>Micrococcales</taxon>
        <taxon>Brevibacteriaceae</taxon>
        <taxon>Brevibacterium</taxon>
    </lineage>
</organism>
<feature type="transmembrane region" description="Helical" evidence="1">
    <location>
        <begin position="286"/>
        <end position="305"/>
    </location>
</feature>
<protein>
    <submittedName>
        <fullName evidence="3">DUF4350 domain-containing protein</fullName>
    </submittedName>
</protein>
<feature type="transmembrane region" description="Helical" evidence="1">
    <location>
        <begin position="32"/>
        <end position="51"/>
    </location>
</feature>
<dbReference type="Proteomes" id="UP001500642">
    <property type="component" value="Unassembled WGS sequence"/>
</dbReference>
<evidence type="ECO:0000313" key="3">
    <source>
        <dbReference type="EMBL" id="GAA4395104.1"/>
    </source>
</evidence>
<dbReference type="RefSeq" id="WP_345032567.1">
    <property type="nucleotide sequence ID" value="NZ_BAABGL010000035.1"/>
</dbReference>
<reference evidence="4" key="1">
    <citation type="journal article" date="2019" name="Int. J. Syst. Evol. Microbiol.">
        <title>The Global Catalogue of Microorganisms (GCM) 10K type strain sequencing project: providing services to taxonomists for standard genome sequencing and annotation.</title>
        <authorList>
            <consortium name="The Broad Institute Genomics Platform"/>
            <consortium name="The Broad Institute Genome Sequencing Center for Infectious Disease"/>
            <person name="Wu L."/>
            <person name="Ma J."/>
        </authorList>
    </citation>
    <scope>NUCLEOTIDE SEQUENCE [LARGE SCALE GENOMIC DNA]</scope>
    <source>
        <strain evidence="4">JCM 17808</strain>
    </source>
</reference>
<accession>A0ABP8JSJ3</accession>
<keyword evidence="1" id="KW-0812">Transmembrane</keyword>